<dbReference type="EMBL" id="CP005990">
    <property type="protein sequence ID" value="AGY92739.1"/>
    <property type="molecule type" value="Genomic_DNA"/>
</dbReference>
<dbReference type="AlphaFoldDB" id="U5T5E3"/>
<evidence type="ECO:0000256" key="1">
    <source>
        <dbReference type="ARBA" id="ARBA00022649"/>
    </source>
</evidence>
<proteinExistence type="predicted"/>
<feature type="compositionally biased region" description="Basic and acidic residues" evidence="2">
    <location>
        <begin position="27"/>
        <end position="38"/>
    </location>
</feature>
<dbReference type="Proteomes" id="UP000017640">
    <property type="component" value="Chromosome"/>
</dbReference>
<dbReference type="Pfam" id="PF08681">
    <property type="entry name" value="TacA1"/>
    <property type="match status" value="1"/>
</dbReference>
<dbReference type="KEGG" id="spiu:SPICUR_09090"/>
<evidence type="ECO:0000256" key="2">
    <source>
        <dbReference type="SAM" id="MobiDB-lite"/>
    </source>
</evidence>
<gene>
    <name evidence="3" type="ORF">SPICUR_09090</name>
</gene>
<protein>
    <submittedName>
        <fullName evidence="3">Uncharacterized protein</fullName>
    </submittedName>
</protein>
<name>U5T5E3_9GAMM</name>
<keyword evidence="1" id="KW-1277">Toxin-antitoxin system</keyword>
<reference evidence="3 4" key="1">
    <citation type="journal article" date="2013" name="BMC Genomics">
        <title>Genomes of "Spiribacter", a streamlined, successful halophilic bacterium.</title>
        <authorList>
            <person name="Lopez-Perez M."/>
            <person name="Ghai R."/>
            <person name="Leon M.J."/>
            <person name="Rodriguez-Olmos A."/>
            <person name="Copa-Patino J.L."/>
            <person name="Soliveri J."/>
            <person name="Sanchez-Porro C."/>
            <person name="Ventosa A."/>
            <person name="Rodriguez-Valera F."/>
        </authorList>
    </citation>
    <scope>NUCLEOTIDE SEQUENCE [LARGE SCALE GENOMIC DNA]</scope>
    <source>
        <strain evidence="3 4">UAH-SP71</strain>
    </source>
</reference>
<dbReference type="Gene3D" id="1.20.5.780">
    <property type="entry name" value="Single helix bin"/>
    <property type="match status" value="1"/>
</dbReference>
<evidence type="ECO:0000313" key="3">
    <source>
        <dbReference type="EMBL" id="AGY92739.1"/>
    </source>
</evidence>
<keyword evidence="4" id="KW-1185">Reference proteome</keyword>
<dbReference type="InterPro" id="IPR014795">
    <property type="entry name" value="TacA_1-like"/>
</dbReference>
<feature type="region of interest" description="Disordered" evidence="2">
    <location>
        <begin position="1"/>
        <end position="38"/>
    </location>
</feature>
<sequence>MSEADSKAFLAALDTPAEPTESLRGLFELHRSTRGDAD</sequence>
<accession>U5T5E3</accession>
<dbReference type="HOGENOM" id="CLU_3333174_0_0_6"/>
<evidence type="ECO:0000313" key="4">
    <source>
        <dbReference type="Proteomes" id="UP000017640"/>
    </source>
</evidence>
<organism evidence="3 4">
    <name type="scientific">Spiribacter curvatus</name>
    <dbReference type="NCBI Taxonomy" id="1335757"/>
    <lineage>
        <taxon>Bacteria</taxon>
        <taxon>Pseudomonadati</taxon>
        <taxon>Pseudomonadota</taxon>
        <taxon>Gammaproteobacteria</taxon>
        <taxon>Chromatiales</taxon>
        <taxon>Ectothiorhodospiraceae</taxon>
        <taxon>Spiribacter</taxon>
    </lineage>
</organism>